<keyword evidence="3" id="KW-1185">Reference proteome</keyword>
<evidence type="ECO:0000313" key="3">
    <source>
        <dbReference type="Proteomes" id="UP001151760"/>
    </source>
</evidence>
<dbReference type="Pfam" id="PF07727">
    <property type="entry name" value="RVT_2"/>
    <property type="match status" value="1"/>
</dbReference>
<gene>
    <name evidence="2" type="ORF">Tco_1111040</name>
</gene>
<reference evidence="2" key="1">
    <citation type="journal article" date="2022" name="Int. J. Mol. Sci.">
        <title>Draft Genome of Tanacetum Coccineum: Genomic Comparison of Closely Related Tanacetum-Family Plants.</title>
        <authorList>
            <person name="Yamashiro T."/>
            <person name="Shiraishi A."/>
            <person name="Nakayama K."/>
            <person name="Satake H."/>
        </authorList>
    </citation>
    <scope>NUCLEOTIDE SEQUENCE</scope>
</reference>
<proteinExistence type="predicted"/>
<organism evidence="2 3">
    <name type="scientific">Tanacetum coccineum</name>
    <dbReference type="NCBI Taxonomy" id="301880"/>
    <lineage>
        <taxon>Eukaryota</taxon>
        <taxon>Viridiplantae</taxon>
        <taxon>Streptophyta</taxon>
        <taxon>Embryophyta</taxon>
        <taxon>Tracheophyta</taxon>
        <taxon>Spermatophyta</taxon>
        <taxon>Magnoliopsida</taxon>
        <taxon>eudicotyledons</taxon>
        <taxon>Gunneridae</taxon>
        <taxon>Pentapetalae</taxon>
        <taxon>asterids</taxon>
        <taxon>campanulids</taxon>
        <taxon>Asterales</taxon>
        <taxon>Asteraceae</taxon>
        <taxon>Asteroideae</taxon>
        <taxon>Anthemideae</taxon>
        <taxon>Anthemidinae</taxon>
        <taxon>Tanacetum</taxon>
    </lineage>
</organism>
<dbReference type="InterPro" id="IPR013103">
    <property type="entry name" value="RVT_2"/>
</dbReference>
<reference evidence="2" key="2">
    <citation type="submission" date="2022-01" db="EMBL/GenBank/DDBJ databases">
        <authorList>
            <person name="Yamashiro T."/>
            <person name="Shiraishi A."/>
            <person name="Satake H."/>
            <person name="Nakayama K."/>
        </authorList>
    </citation>
    <scope>NUCLEOTIDE SEQUENCE</scope>
</reference>
<accession>A0ABQ5IKJ7</accession>
<dbReference type="InterPro" id="IPR043502">
    <property type="entry name" value="DNA/RNA_pol_sf"/>
</dbReference>
<dbReference type="SUPFAM" id="SSF56672">
    <property type="entry name" value="DNA/RNA polymerases"/>
    <property type="match status" value="1"/>
</dbReference>
<dbReference type="Proteomes" id="UP001151760">
    <property type="component" value="Unassembled WGS sequence"/>
</dbReference>
<evidence type="ECO:0000313" key="2">
    <source>
        <dbReference type="EMBL" id="GJU00702.1"/>
    </source>
</evidence>
<protein>
    <submittedName>
        <fullName evidence="2">Ribonuclease H-like domain-containing protein</fullName>
    </submittedName>
</protein>
<comment type="caution">
    <text evidence="2">The sequence shown here is derived from an EMBL/GenBank/DDBJ whole genome shotgun (WGS) entry which is preliminary data.</text>
</comment>
<name>A0ABQ5IKJ7_9ASTR</name>
<dbReference type="EMBL" id="BQNB010020889">
    <property type="protein sequence ID" value="GJU00702.1"/>
    <property type="molecule type" value="Genomic_DNA"/>
</dbReference>
<dbReference type="PANTHER" id="PTHR11439">
    <property type="entry name" value="GAG-POL-RELATED RETROTRANSPOSON"/>
    <property type="match status" value="1"/>
</dbReference>
<sequence length="566" mass="64085">MGVFLVSNYLLGSLDPVDDSVHSLSALYENPPSIIDALEDLDAYNSAEIQHINIGYPNIPNDDERVANDLNTNKIDSSSSSVSRSNNNTADFLVDSGNDVDSSDVFVATQNEEVVTLEENIFSEGNLDQNPSSSHGVQNVRRFFKDKLNKTREPKTYFEASKYPHWTDATNQEMEALLRNGTWEIIELLEGRKAIGSKWIYKIKFKSSGEIDRYKARLVAQGFGQKEGIDYEETFSPVVKMVTVRCLLNIDVCMSWPVFQLDVNNAFLYGDLEEVVYMKPPEGYFPSDNKVCRLKKSLYGLKQAPRQWNAKLTSTLIENGFSQSKLKYFLGIEVVDTDKSICLNQRKYVLDLLSEYGMLACKPAKTPLMSKLVISNEASENDHLLDNITDYQKLMRKLIYLTNTRPDISYDVHCLSQFMHSPLSSHLKTAFKILRYLKSCPGLGIHIARTSGMFLNAYSDADWANKKQNTLSKSSTEAEYRALASVTSEVIWILKILKDLQIEKLLPVSLHRDSNSAIKIAANLVFHERTKHLEIDLHFVREKILKGVVRTVKVDSANQIADILTK</sequence>
<evidence type="ECO:0000259" key="1">
    <source>
        <dbReference type="Pfam" id="PF07727"/>
    </source>
</evidence>
<dbReference type="PANTHER" id="PTHR11439:SF508">
    <property type="entry name" value="RNA-DIRECTED DNA POLYMERASE"/>
    <property type="match status" value="1"/>
</dbReference>
<feature type="domain" description="Reverse transcriptase Ty1/copia-type" evidence="1">
    <location>
        <begin position="180"/>
        <end position="326"/>
    </location>
</feature>
<dbReference type="CDD" id="cd09272">
    <property type="entry name" value="RNase_HI_RT_Ty1"/>
    <property type="match status" value="1"/>
</dbReference>